<evidence type="ECO:0000259" key="2">
    <source>
        <dbReference type="Pfam" id="PF13739"/>
    </source>
</evidence>
<organism evidence="3">
    <name type="scientific">bioreactor metagenome</name>
    <dbReference type="NCBI Taxonomy" id="1076179"/>
    <lineage>
        <taxon>unclassified sequences</taxon>
        <taxon>metagenomes</taxon>
        <taxon>ecological metagenomes</taxon>
    </lineage>
</organism>
<feature type="domain" description="Deacetylase PdaC" evidence="2">
    <location>
        <begin position="57"/>
        <end position="155"/>
    </location>
</feature>
<dbReference type="Gene3D" id="3.30.565.40">
    <property type="entry name" value="Fervidobacterium nodosum Rt17-B1 like"/>
    <property type="match status" value="1"/>
</dbReference>
<dbReference type="AlphaFoldDB" id="A0A644UAJ4"/>
<dbReference type="InterPro" id="IPR025303">
    <property type="entry name" value="PdaC"/>
</dbReference>
<feature type="domain" description="DUF3298" evidence="1">
    <location>
        <begin position="226"/>
        <end position="272"/>
    </location>
</feature>
<evidence type="ECO:0000313" key="3">
    <source>
        <dbReference type="EMBL" id="MPL75842.1"/>
    </source>
</evidence>
<dbReference type="InterPro" id="IPR021729">
    <property type="entry name" value="DUF3298"/>
</dbReference>
<accession>A0A644UAJ4</accession>
<evidence type="ECO:0008006" key="4">
    <source>
        <dbReference type="Google" id="ProtNLM"/>
    </source>
</evidence>
<dbReference type="Pfam" id="PF11738">
    <property type="entry name" value="DUF3298"/>
    <property type="match status" value="1"/>
</dbReference>
<dbReference type="Gene3D" id="3.90.640.20">
    <property type="entry name" value="Heat-shock cognate protein, ATPase"/>
    <property type="match status" value="1"/>
</dbReference>
<dbReference type="Pfam" id="PF13739">
    <property type="entry name" value="PdaC"/>
    <property type="match status" value="1"/>
</dbReference>
<reference evidence="3" key="1">
    <citation type="submission" date="2019-08" db="EMBL/GenBank/DDBJ databases">
        <authorList>
            <person name="Kucharzyk K."/>
            <person name="Murdoch R.W."/>
            <person name="Higgins S."/>
            <person name="Loffler F."/>
        </authorList>
    </citation>
    <scope>NUCLEOTIDE SEQUENCE</scope>
</reference>
<proteinExistence type="predicted"/>
<protein>
    <recommendedName>
        <fullName evidence="4">DUF3298 domain-containing protein</fullName>
    </recommendedName>
</protein>
<dbReference type="InterPro" id="IPR037126">
    <property type="entry name" value="PdaC/RsiV-like_sf"/>
</dbReference>
<comment type="caution">
    <text evidence="3">The sequence shown here is derived from an EMBL/GenBank/DDBJ whole genome shotgun (WGS) entry which is preliminary data.</text>
</comment>
<name>A0A644UAJ4_9ZZZZ</name>
<gene>
    <name evidence="3" type="ORF">SDC9_21677</name>
</gene>
<dbReference type="EMBL" id="VSSQ01000092">
    <property type="protein sequence ID" value="MPL75842.1"/>
    <property type="molecule type" value="Genomic_DNA"/>
</dbReference>
<evidence type="ECO:0000259" key="1">
    <source>
        <dbReference type="Pfam" id="PF11738"/>
    </source>
</evidence>
<sequence length="280" mass="31739">MKRNQVILIVLLIIALAALTFSLWRIFRNPKTQNLIPVATTTTATNTESVSVEEKKITNNTDFYEINIKYPEDSRDKNKEIESFILASTERKKDDWKVGGEIYNDEKALTKLYPDRANTAYTYDITYQTYEAPSRGTISYVFNTYEFTGGAHGNSVVNTFTFNKDGKIAIDDILTLAENNNDIKLSRVLAEKIRQSQGDMVIEDMLMEGLGLAYLKADGKTLDKEKCNCDGFFFGSNFQNFYLTDEGITFLFNQYQVAPGAAGIVKVTLDWDSLNSYLKK</sequence>